<feature type="non-terminal residue" evidence="13">
    <location>
        <position position="1"/>
    </location>
</feature>
<dbReference type="PROSITE" id="PS50016">
    <property type="entry name" value="ZF_PHD_2"/>
    <property type="match status" value="1"/>
</dbReference>
<feature type="compositionally biased region" description="Low complexity" evidence="10">
    <location>
        <begin position="49"/>
        <end position="68"/>
    </location>
</feature>
<keyword evidence="7" id="KW-0539">Nucleus</keyword>
<keyword evidence="6 8" id="KW-0103">Bromodomain</keyword>
<dbReference type="Gene3D" id="1.20.920.10">
    <property type="entry name" value="Bromodomain-like"/>
    <property type="match status" value="1"/>
</dbReference>
<feature type="region of interest" description="Disordered" evidence="10">
    <location>
        <begin position="241"/>
        <end position="305"/>
    </location>
</feature>
<sequence>QQQHSFHSYSHHSGTQVPSLPPQQGQAVHPLQQNRVSPHLHQQPNSRVSPHQASAHQQSTHQSQQQHQLPPPSAVCLVGGQVSRNLNVLRHGAPGSIQQQQPQQVTSSTHPQTIGADGMNTNLRGLLSHHNPHGMYTAASGQVIRVNLSGQPQQMNNVVTYRSAPGVQQYPVSLAPPTMSRYSNPHPSQHPAQHANQLSGTPHQQQQLYQLQQQQQQQQQSRISPHAVMFNNPGMRPALHARVQSPQSSNQQSQPLAQPMHQGGGVQWHIPQQSAGMVNGTGLPPNSSSQHHSASRPPPLPLPVDESFKITLKHVPQQQQQLMQRAAPAPAPSMVVDAGNKMPGGHVTSSVSKTPSPSQARVEDPEKSLDKFCQESVNDLMATIAKLDRNGIEVVPEGQKVMGAGDSPLVDSSTGLDEGAGPSHMSLPPPVTMLIDEHAKNGGDTQKDDPNEDWCAVCMDGGELVCCDKCPKVFHTYCHIPNLKAIPEESETWQCLLCTNLKEIIDAPPSPAAERRGQGLSHRDQKLAERIVLELYCQYEPSLHFRETVGPEVKEYHEKIKKPMSLDKIRRKLDVNDMCHYSNLQELVSDVRLIFRNAYTFNLKESQIYQDARTLEEFFEHLLEKWLPGYAYDSALPSDDESDSPPQKKFRRIVLPE</sequence>
<dbReference type="OrthoDB" id="1870062at2759"/>
<dbReference type="AlphaFoldDB" id="A0A2J7R1T4"/>
<keyword evidence="4" id="KW-0862">Zinc</keyword>
<dbReference type="InterPro" id="IPR019786">
    <property type="entry name" value="Zinc_finger_PHD-type_CS"/>
</dbReference>
<dbReference type="InterPro" id="IPR011011">
    <property type="entry name" value="Znf_FYVE_PHD"/>
</dbReference>
<protein>
    <recommendedName>
        <fullName evidence="15">E3 ubiquitin-protein ligase TRIM33</fullName>
    </recommendedName>
</protein>
<dbReference type="Gene3D" id="3.30.40.10">
    <property type="entry name" value="Zinc/RING finger domain, C3HC4 (zinc finger)"/>
    <property type="match status" value="1"/>
</dbReference>
<dbReference type="InterPro" id="IPR019787">
    <property type="entry name" value="Znf_PHD-finger"/>
</dbReference>
<feature type="region of interest" description="Disordered" evidence="10">
    <location>
        <begin position="343"/>
        <end position="366"/>
    </location>
</feature>
<dbReference type="InterPro" id="IPR001965">
    <property type="entry name" value="Znf_PHD"/>
</dbReference>
<keyword evidence="2" id="KW-0479">Metal-binding</keyword>
<feature type="region of interest" description="Disordered" evidence="10">
    <location>
        <begin position="1"/>
        <end position="76"/>
    </location>
</feature>
<feature type="compositionally biased region" description="Low complexity" evidence="10">
    <location>
        <begin position="204"/>
        <end position="220"/>
    </location>
</feature>
<dbReference type="SMART" id="SM00297">
    <property type="entry name" value="BROMO"/>
    <property type="match status" value="1"/>
</dbReference>
<reference evidence="13 14" key="1">
    <citation type="submission" date="2017-12" db="EMBL/GenBank/DDBJ databases">
        <title>Hemimetabolous genomes reveal molecular basis of termite eusociality.</title>
        <authorList>
            <person name="Harrison M.C."/>
            <person name="Jongepier E."/>
            <person name="Robertson H.M."/>
            <person name="Arning N."/>
            <person name="Bitard-Feildel T."/>
            <person name="Chao H."/>
            <person name="Childers C.P."/>
            <person name="Dinh H."/>
            <person name="Doddapaneni H."/>
            <person name="Dugan S."/>
            <person name="Gowin J."/>
            <person name="Greiner C."/>
            <person name="Han Y."/>
            <person name="Hu H."/>
            <person name="Hughes D.S.T."/>
            <person name="Huylmans A.-K."/>
            <person name="Kemena C."/>
            <person name="Kremer L.P.M."/>
            <person name="Lee S.L."/>
            <person name="Lopez-Ezquerra A."/>
            <person name="Mallet L."/>
            <person name="Monroy-Kuhn J.M."/>
            <person name="Moser A."/>
            <person name="Murali S.C."/>
            <person name="Muzny D.M."/>
            <person name="Otani S."/>
            <person name="Piulachs M.-D."/>
            <person name="Poelchau M."/>
            <person name="Qu J."/>
            <person name="Schaub F."/>
            <person name="Wada-Katsumata A."/>
            <person name="Worley K.C."/>
            <person name="Xie Q."/>
            <person name="Ylla G."/>
            <person name="Poulsen M."/>
            <person name="Gibbs R.A."/>
            <person name="Schal C."/>
            <person name="Richards S."/>
            <person name="Belles X."/>
            <person name="Korb J."/>
            <person name="Bornberg-Bauer E."/>
        </authorList>
    </citation>
    <scope>NUCLEOTIDE SEQUENCE [LARGE SCALE GENOMIC DNA]</scope>
    <source>
        <tissue evidence="13">Whole body</tissue>
    </source>
</reference>
<comment type="subcellular location">
    <subcellularLocation>
        <location evidence="1">Nucleus</location>
    </subcellularLocation>
</comment>
<keyword evidence="3 9" id="KW-0863">Zinc-finger</keyword>
<feature type="compositionally biased region" description="Low complexity" evidence="10">
    <location>
        <begin position="1"/>
        <end position="13"/>
    </location>
</feature>
<gene>
    <name evidence="13" type="ORF">B7P43_G03734</name>
</gene>
<feature type="region of interest" description="Disordered" evidence="10">
    <location>
        <begin position="636"/>
        <end position="657"/>
    </location>
</feature>
<evidence type="ECO:0000256" key="7">
    <source>
        <dbReference type="ARBA" id="ARBA00023242"/>
    </source>
</evidence>
<dbReference type="InterPro" id="IPR013083">
    <property type="entry name" value="Znf_RING/FYVE/PHD"/>
</dbReference>
<feature type="compositionally biased region" description="Polar residues" evidence="10">
    <location>
        <begin position="14"/>
        <end position="48"/>
    </location>
</feature>
<keyword evidence="5" id="KW-0175">Coiled coil</keyword>
<dbReference type="InterPro" id="IPR036427">
    <property type="entry name" value="Bromodomain-like_sf"/>
</dbReference>
<feature type="compositionally biased region" description="Polar residues" evidence="10">
    <location>
        <begin position="180"/>
        <end position="203"/>
    </location>
</feature>
<dbReference type="PANTHER" id="PTHR45915">
    <property type="entry name" value="TRANSCRIPTION INTERMEDIARY FACTOR"/>
    <property type="match status" value="1"/>
</dbReference>
<evidence type="ECO:0000256" key="6">
    <source>
        <dbReference type="ARBA" id="ARBA00023117"/>
    </source>
</evidence>
<organism evidence="13 14">
    <name type="scientific">Cryptotermes secundus</name>
    <dbReference type="NCBI Taxonomy" id="105785"/>
    <lineage>
        <taxon>Eukaryota</taxon>
        <taxon>Metazoa</taxon>
        <taxon>Ecdysozoa</taxon>
        <taxon>Arthropoda</taxon>
        <taxon>Hexapoda</taxon>
        <taxon>Insecta</taxon>
        <taxon>Pterygota</taxon>
        <taxon>Neoptera</taxon>
        <taxon>Polyneoptera</taxon>
        <taxon>Dictyoptera</taxon>
        <taxon>Blattodea</taxon>
        <taxon>Blattoidea</taxon>
        <taxon>Termitoidae</taxon>
        <taxon>Kalotermitidae</taxon>
        <taxon>Cryptotermitinae</taxon>
        <taxon>Cryptotermes</taxon>
    </lineage>
</organism>
<evidence type="ECO:0000256" key="3">
    <source>
        <dbReference type="ARBA" id="ARBA00022771"/>
    </source>
</evidence>
<evidence type="ECO:0000313" key="13">
    <source>
        <dbReference type="EMBL" id="PNF34793.1"/>
    </source>
</evidence>
<dbReference type="EMBL" id="NEVH01008202">
    <property type="protein sequence ID" value="PNF34793.1"/>
    <property type="molecule type" value="Genomic_DNA"/>
</dbReference>
<dbReference type="PROSITE" id="PS50014">
    <property type="entry name" value="BROMODOMAIN_2"/>
    <property type="match status" value="1"/>
</dbReference>
<evidence type="ECO:0000256" key="10">
    <source>
        <dbReference type="SAM" id="MobiDB-lite"/>
    </source>
</evidence>
<evidence type="ECO:0000259" key="12">
    <source>
        <dbReference type="PROSITE" id="PS50016"/>
    </source>
</evidence>
<accession>A0A2J7R1T4</accession>
<evidence type="ECO:0008006" key="15">
    <source>
        <dbReference type="Google" id="ProtNLM"/>
    </source>
</evidence>
<dbReference type="InterPro" id="IPR001487">
    <property type="entry name" value="Bromodomain"/>
</dbReference>
<feature type="region of interest" description="Disordered" evidence="10">
    <location>
        <begin position="170"/>
        <end position="223"/>
    </location>
</feature>
<dbReference type="SUPFAM" id="SSF47370">
    <property type="entry name" value="Bromodomain"/>
    <property type="match status" value="1"/>
</dbReference>
<feature type="compositionally biased region" description="Basic residues" evidence="10">
    <location>
        <begin position="648"/>
        <end position="657"/>
    </location>
</feature>
<evidence type="ECO:0000256" key="5">
    <source>
        <dbReference type="ARBA" id="ARBA00023054"/>
    </source>
</evidence>
<feature type="compositionally biased region" description="Low complexity" evidence="10">
    <location>
        <begin position="244"/>
        <end position="259"/>
    </location>
</feature>
<evidence type="ECO:0000256" key="9">
    <source>
        <dbReference type="PROSITE-ProRule" id="PRU00146"/>
    </source>
</evidence>
<evidence type="ECO:0000256" key="8">
    <source>
        <dbReference type="PROSITE-ProRule" id="PRU00035"/>
    </source>
</evidence>
<comment type="caution">
    <text evidence="13">The sequence shown here is derived from an EMBL/GenBank/DDBJ whole genome shotgun (WGS) entry which is preliminary data.</text>
</comment>
<dbReference type="CDD" id="cd15541">
    <property type="entry name" value="PHD_TIF1_like"/>
    <property type="match status" value="1"/>
</dbReference>
<evidence type="ECO:0000256" key="4">
    <source>
        <dbReference type="ARBA" id="ARBA00022833"/>
    </source>
</evidence>
<feature type="domain" description="Bromo" evidence="11">
    <location>
        <begin position="552"/>
        <end position="609"/>
    </location>
</feature>
<evidence type="ECO:0000259" key="11">
    <source>
        <dbReference type="PROSITE" id="PS50014"/>
    </source>
</evidence>
<dbReference type="CDD" id="cd05502">
    <property type="entry name" value="Bromo_tif1_like"/>
    <property type="match status" value="1"/>
</dbReference>
<dbReference type="PRINTS" id="PR00503">
    <property type="entry name" value="BROMODOMAIN"/>
</dbReference>
<proteinExistence type="predicted"/>
<keyword evidence="14" id="KW-1185">Reference proteome</keyword>
<dbReference type="PROSITE" id="PS01359">
    <property type="entry name" value="ZF_PHD_1"/>
    <property type="match status" value="1"/>
</dbReference>
<evidence type="ECO:0000256" key="2">
    <source>
        <dbReference type="ARBA" id="ARBA00022723"/>
    </source>
</evidence>
<dbReference type="GO" id="GO:0008270">
    <property type="term" value="F:zinc ion binding"/>
    <property type="evidence" value="ECO:0007669"/>
    <property type="project" value="UniProtKB-KW"/>
</dbReference>
<evidence type="ECO:0000313" key="14">
    <source>
        <dbReference type="Proteomes" id="UP000235965"/>
    </source>
</evidence>
<dbReference type="GO" id="GO:0000785">
    <property type="term" value="C:chromatin"/>
    <property type="evidence" value="ECO:0007669"/>
    <property type="project" value="TreeGrafter"/>
</dbReference>
<dbReference type="Proteomes" id="UP000235965">
    <property type="component" value="Unassembled WGS sequence"/>
</dbReference>
<name>A0A2J7R1T4_9NEOP</name>
<dbReference type="PANTHER" id="PTHR45915:SF6">
    <property type="entry name" value="E3 UBIQUITIN-PROTEIN LIGASE TRIM33"/>
    <property type="match status" value="1"/>
</dbReference>
<dbReference type="Pfam" id="PF00628">
    <property type="entry name" value="PHD"/>
    <property type="match status" value="1"/>
</dbReference>
<evidence type="ECO:0000256" key="1">
    <source>
        <dbReference type="ARBA" id="ARBA00004123"/>
    </source>
</evidence>
<dbReference type="Pfam" id="PF00439">
    <property type="entry name" value="Bromodomain"/>
    <property type="match status" value="1"/>
</dbReference>
<dbReference type="SUPFAM" id="SSF57903">
    <property type="entry name" value="FYVE/PHD zinc finger"/>
    <property type="match status" value="1"/>
</dbReference>
<feature type="domain" description="PHD-type" evidence="12">
    <location>
        <begin position="452"/>
        <end position="501"/>
    </location>
</feature>
<dbReference type="GO" id="GO:0005634">
    <property type="term" value="C:nucleus"/>
    <property type="evidence" value="ECO:0007669"/>
    <property type="project" value="UniProtKB-SubCell"/>
</dbReference>
<dbReference type="SMART" id="SM00249">
    <property type="entry name" value="PHD"/>
    <property type="match status" value="1"/>
</dbReference>
<feature type="compositionally biased region" description="Low complexity" evidence="10">
    <location>
        <begin position="347"/>
        <end position="358"/>
    </location>
</feature>